<dbReference type="AlphaFoldDB" id="A0A6C2YHG4"/>
<keyword evidence="1" id="KW-0378">Hydrolase</keyword>
<accession>A0A6C2YHG4</accession>
<dbReference type="EMBL" id="LR593887">
    <property type="protein sequence ID" value="VTR96800.1"/>
    <property type="molecule type" value="Genomic_DNA"/>
</dbReference>
<protein>
    <submittedName>
        <fullName evidence="1">Caudovirus prohead protease</fullName>
    </submittedName>
</protein>
<dbReference type="InParanoid" id="A0A6C2YHG4"/>
<dbReference type="EMBL" id="LR586016">
    <property type="protein sequence ID" value="VIP00691.1"/>
    <property type="molecule type" value="Genomic_DNA"/>
</dbReference>
<sequence length="250" mass="27572">MGWGEGPLGFPMEDGVARVVESVMKSLPGDLAYRYRKMTILEPTLAVDADIRGDISWITTEEPDREGDIVEPGGLDDSQYRVNPVVTWNHDYALPAVGYAAWWRVGESGGRRGVLAKTVYPRRPADWTAPRWAPDDCFELVRAGLLRGKSIGFLPLQVRAPSAAEIRADSRLARVRHRIERWLLLEYACCALPVQPYAVVTQCEGGDSPQVSTNAAVATHSGSDSPAIARLNWTAIGQQIARQRLQQFCG</sequence>
<gene>
    <name evidence="1" type="ORF">GMBLW1_32690</name>
</gene>
<dbReference type="RefSeq" id="WP_162655886.1">
    <property type="nucleotide sequence ID" value="NZ_LR593887.1"/>
</dbReference>
<organism evidence="1">
    <name type="scientific">Tuwongella immobilis</name>
    <dbReference type="NCBI Taxonomy" id="692036"/>
    <lineage>
        <taxon>Bacteria</taxon>
        <taxon>Pseudomonadati</taxon>
        <taxon>Planctomycetota</taxon>
        <taxon>Planctomycetia</taxon>
        <taxon>Gemmatales</taxon>
        <taxon>Gemmataceae</taxon>
        <taxon>Tuwongella</taxon>
    </lineage>
</organism>
<proteinExistence type="predicted"/>
<reference evidence="1" key="1">
    <citation type="submission" date="2019-04" db="EMBL/GenBank/DDBJ databases">
        <authorList>
            <consortium name="Science for Life Laboratories"/>
        </authorList>
    </citation>
    <scope>NUCLEOTIDE SEQUENCE</scope>
    <source>
        <strain evidence="1">MBLW1</strain>
    </source>
</reference>
<dbReference type="GO" id="GO:0006508">
    <property type="term" value="P:proteolysis"/>
    <property type="evidence" value="ECO:0007669"/>
    <property type="project" value="UniProtKB-KW"/>
</dbReference>
<keyword evidence="2" id="KW-1185">Reference proteome</keyword>
<evidence type="ECO:0000313" key="1">
    <source>
        <dbReference type="EMBL" id="VIP00691.1"/>
    </source>
</evidence>
<name>A0A6C2YHG4_9BACT</name>
<dbReference type="KEGG" id="tim:GMBLW1_32690"/>
<dbReference type="GO" id="GO:0008233">
    <property type="term" value="F:peptidase activity"/>
    <property type="evidence" value="ECO:0007669"/>
    <property type="project" value="UniProtKB-KW"/>
</dbReference>
<evidence type="ECO:0000313" key="2">
    <source>
        <dbReference type="Proteomes" id="UP000464378"/>
    </source>
</evidence>
<dbReference type="Proteomes" id="UP000464378">
    <property type="component" value="Chromosome"/>
</dbReference>
<keyword evidence="1" id="KW-0645">Protease</keyword>